<gene>
    <name evidence="6" type="ORF">FHS30_001903</name>
</gene>
<dbReference type="Gene3D" id="2.40.100.10">
    <property type="entry name" value="Cyclophilin-like"/>
    <property type="match status" value="1"/>
</dbReference>
<comment type="caution">
    <text evidence="6">The sequence shown here is derived from an EMBL/GenBank/DDBJ whole genome shotgun (WGS) entry which is preliminary data.</text>
</comment>
<dbReference type="PROSITE" id="PS50072">
    <property type="entry name" value="CSA_PPIASE_2"/>
    <property type="match status" value="1"/>
</dbReference>
<feature type="chain" id="PRO_5032272303" description="peptidylprolyl isomerase" evidence="4">
    <location>
        <begin position="26"/>
        <end position="292"/>
    </location>
</feature>
<evidence type="ECO:0000256" key="4">
    <source>
        <dbReference type="SAM" id="SignalP"/>
    </source>
</evidence>
<evidence type="ECO:0000256" key="2">
    <source>
        <dbReference type="ARBA" id="ARBA00023110"/>
    </source>
</evidence>
<reference evidence="6 7" key="1">
    <citation type="submission" date="2020-08" db="EMBL/GenBank/DDBJ databases">
        <title>Genomic Encyclopedia of Type Strains, Phase III (KMG-III): the genomes of soil and plant-associated and newly described type strains.</title>
        <authorList>
            <person name="Whitman W."/>
        </authorList>
    </citation>
    <scope>NUCLEOTIDE SEQUENCE [LARGE SCALE GENOMIC DNA]</scope>
    <source>
        <strain evidence="6 7">CECT 8571</strain>
    </source>
</reference>
<feature type="signal peptide" evidence="4">
    <location>
        <begin position="1"/>
        <end position="25"/>
    </location>
</feature>
<dbReference type="Pfam" id="PF00160">
    <property type="entry name" value="Pro_isomerase"/>
    <property type="match status" value="1"/>
</dbReference>
<dbReference type="GO" id="GO:0003755">
    <property type="term" value="F:peptidyl-prolyl cis-trans isomerase activity"/>
    <property type="evidence" value="ECO:0007669"/>
    <property type="project" value="UniProtKB-KW"/>
</dbReference>
<evidence type="ECO:0000259" key="5">
    <source>
        <dbReference type="PROSITE" id="PS50072"/>
    </source>
</evidence>
<dbReference type="InterPro" id="IPR044665">
    <property type="entry name" value="E_coli_cyclophilin_A-like"/>
</dbReference>
<dbReference type="PANTHER" id="PTHR43246">
    <property type="entry name" value="PEPTIDYL-PROLYL CIS-TRANS ISOMERASE CYP38, CHLOROPLASTIC"/>
    <property type="match status" value="1"/>
</dbReference>
<dbReference type="EC" id="5.2.1.8" evidence="1"/>
<dbReference type="CDD" id="cd00317">
    <property type="entry name" value="cyclophilin"/>
    <property type="match status" value="1"/>
</dbReference>
<evidence type="ECO:0000313" key="7">
    <source>
        <dbReference type="Proteomes" id="UP000559987"/>
    </source>
</evidence>
<dbReference type="SUPFAM" id="SSF50891">
    <property type="entry name" value="Cyclophilin-like"/>
    <property type="match status" value="1"/>
</dbReference>
<dbReference type="Proteomes" id="UP000559987">
    <property type="component" value="Unassembled WGS sequence"/>
</dbReference>
<evidence type="ECO:0000256" key="3">
    <source>
        <dbReference type="ARBA" id="ARBA00023235"/>
    </source>
</evidence>
<keyword evidence="7" id="KW-1185">Reference proteome</keyword>
<dbReference type="InterPro" id="IPR029000">
    <property type="entry name" value="Cyclophilin-like_dom_sf"/>
</dbReference>
<protein>
    <recommendedName>
        <fullName evidence="1">peptidylprolyl isomerase</fullName>
        <ecNumber evidence="1">5.2.1.8</ecNumber>
    </recommendedName>
</protein>
<dbReference type="EMBL" id="JACHXZ010000002">
    <property type="protein sequence ID" value="MBB3168719.1"/>
    <property type="molecule type" value="Genomic_DNA"/>
</dbReference>
<keyword evidence="4" id="KW-0732">Signal</keyword>
<organism evidence="6 7">
    <name type="scientific">Simiduia aestuariiviva</name>
    <dbReference type="NCBI Taxonomy" id="1510459"/>
    <lineage>
        <taxon>Bacteria</taxon>
        <taxon>Pseudomonadati</taxon>
        <taxon>Pseudomonadota</taxon>
        <taxon>Gammaproteobacteria</taxon>
        <taxon>Cellvibrionales</taxon>
        <taxon>Cellvibrionaceae</taxon>
        <taxon>Simiduia</taxon>
    </lineage>
</organism>
<dbReference type="InterPro" id="IPR002130">
    <property type="entry name" value="Cyclophilin-type_PPIase_dom"/>
</dbReference>
<evidence type="ECO:0000256" key="1">
    <source>
        <dbReference type="ARBA" id="ARBA00013194"/>
    </source>
</evidence>
<sequence length="292" mass="31735">MTGKKQTLVWLAASIWLLFASASGAATYRDLDQQQLWYLELDTGRVVIELNDTFAPKTVAQIKQLTRAGIYDGVSFYRVIDGFVAQAGPGDTPLSDSAIKRLGQTSIPTLPMESVLPWSNARAFTPVQRQDLFAPQTAFSAGFAVGLNATSSEAWLLHCPGAVGIARGNEPDSATSDFYVVIGQAPRYLDGIMTVFGRVVWGMDKVQAILRADPQGSGVMAPDEPQTRIQRAVLGSDLPPEQQLMLAVERTVGEAFEQKLAARKLRDHPFFFKRPPAVLDACQVPIAVQLGT</sequence>
<feature type="domain" description="PPIase cyclophilin-type" evidence="5">
    <location>
        <begin position="44"/>
        <end position="236"/>
    </location>
</feature>
<accession>A0A839UQG2</accession>
<dbReference type="RefSeq" id="WP_183910174.1">
    <property type="nucleotide sequence ID" value="NZ_JACHXZ010000002.1"/>
</dbReference>
<dbReference type="AlphaFoldDB" id="A0A839UQG2"/>
<name>A0A839UQG2_9GAMM</name>
<evidence type="ECO:0000313" key="6">
    <source>
        <dbReference type="EMBL" id="MBB3168719.1"/>
    </source>
</evidence>
<proteinExistence type="predicted"/>
<keyword evidence="3 6" id="KW-0413">Isomerase</keyword>
<keyword evidence="2" id="KW-0697">Rotamase</keyword>